<dbReference type="GO" id="GO:0006355">
    <property type="term" value="P:regulation of DNA-templated transcription"/>
    <property type="evidence" value="ECO:0007669"/>
    <property type="project" value="InterPro"/>
</dbReference>
<dbReference type="Gene3D" id="1.10.10.10">
    <property type="entry name" value="Winged helix-like DNA-binding domain superfamily/Winged helix DNA-binding domain"/>
    <property type="match status" value="1"/>
</dbReference>
<dbReference type="InterPro" id="IPR014710">
    <property type="entry name" value="RmlC-like_jellyroll"/>
</dbReference>
<evidence type="ECO:0000256" key="2">
    <source>
        <dbReference type="ARBA" id="ARBA00023125"/>
    </source>
</evidence>
<dbReference type="Pfam" id="PF13545">
    <property type="entry name" value="HTH_Crp_2"/>
    <property type="match status" value="1"/>
</dbReference>
<evidence type="ECO:0000313" key="6">
    <source>
        <dbReference type="Proteomes" id="UP000002714"/>
    </source>
</evidence>
<dbReference type="Proteomes" id="UP000002714">
    <property type="component" value="Chromosome"/>
</dbReference>
<dbReference type="EMBL" id="CP000153">
    <property type="protein sequence ID" value="ABB44574.1"/>
    <property type="molecule type" value="Genomic_DNA"/>
</dbReference>
<dbReference type="STRING" id="326298.Suden_1296"/>
<dbReference type="Gene3D" id="2.60.120.10">
    <property type="entry name" value="Jelly Rolls"/>
    <property type="match status" value="1"/>
</dbReference>
<dbReference type="InterPro" id="IPR036390">
    <property type="entry name" value="WH_DNA-bd_sf"/>
</dbReference>
<gene>
    <name evidence="5" type="ordered locus">Suden_1296</name>
</gene>
<keyword evidence="2" id="KW-0238">DNA-binding</keyword>
<evidence type="ECO:0000256" key="1">
    <source>
        <dbReference type="ARBA" id="ARBA00023015"/>
    </source>
</evidence>
<dbReference type="SUPFAM" id="SSF46785">
    <property type="entry name" value="Winged helix' DNA-binding domain"/>
    <property type="match status" value="1"/>
</dbReference>
<accession>Q30R07</accession>
<dbReference type="InterPro" id="IPR012318">
    <property type="entry name" value="HTH_CRP"/>
</dbReference>
<dbReference type="KEGG" id="tdn:Suden_1296"/>
<dbReference type="GO" id="GO:0003677">
    <property type="term" value="F:DNA binding"/>
    <property type="evidence" value="ECO:0007669"/>
    <property type="project" value="UniProtKB-KW"/>
</dbReference>
<sequence length="218" mass="25194">MLLKETLSSLDFFSSLNDEELELIASFSIATTYDKEYIVHYEKTQSTSLLFLLEGVAKAYKIDKHNNEIFLHYIYAPSLISDVSSYKKETLISFSNVSLIEDSKILNIDYKKFKEHFLAKGHLCQEFANEVILKSQQLQSLINREFIFTSVAKVATMLHDDLDMFNSLKRSEISLILNIQPETLSRVLNRLKRDNIIDSKHTKITILNKEALLGVYEE</sequence>
<proteinExistence type="predicted"/>
<feature type="domain" description="HTH crp-type" evidence="4">
    <location>
        <begin position="148"/>
        <end position="210"/>
    </location>
</feature>
<name>Q30R07_SULDN</name>
<evidence type="ECO:0000256" key="3">
    <source>
        <dbReference type="ARBA" id="ARBA00023163"/>
    </source>
</evidence>
<dbReference type="InterPro" id="IPR036388">
    <property type="entry name" value="WH-like_DNA-bd_sf"/>
</dbReference>
<dbReference type="OrthoDB" id="5338728at2"/>
<protein>
    <submittedName>
        <fullName evidence="5">Putative transcriptional regulator, Crp/Fnr family</fullName>
    </submittedName>
</protein>
<dbReference type="PROSITE" id="PS51063">
    <property type="entry name" value="HTH_CRP_2"/>
    <property type="match status" value="1"/>
</dbReference>
<keyword evidence="1" id="KW-0805">Transcription regulation</keyword>
<evidence type="ECO:0000259" key="4">
    <source>
        <dbReference type="PROSITE" id="PS51063"/>
    </source>
</evidence>
<dbReference type="InterPro" id="IPR018490">
    <property type="entry name" value="cNMP-bd_dom_sf"/>
</dbReference>
<evidence type="ECO:0000313" key="5">
    <source>
        <dbReference type="EMBL" id="ABB44574.1"/>
    </source>
</evidence>
<dbReference type="RefSeq" id="WP_011372926.1">
    <property type="nucleotide sequence ID" value="NC_007575.1"/>
</dbReference>
<dbReference type="SMART" id="SM00419">
    <property type="entry name" value="HTH_CRP"/>
    <property type="match status" value="1"/>
</dbReference>
<dbReference type="AlphaFoldDB" id="Q30R07"/>
<reference evidence="5 6" key="1">
    <citation type="journal article" date="2008" name="Appl. Environ. Microbiol.">
        <title>Genome of the epsilonproteobacterial chemolithoautotroph Sulfurimonas denitrificans.</title>
        <authorList>
            <person name="Sievert S.M."/>
            <person name="Scott K.M."/>
            <person name="Klotz M.G."/>
            <person name="Chain P.S.G."/>
            <person name="Hauser L.J."/>
            <person name="Hemp J."/>
            <person name="Huegler M."/>
            <person name="Land M."/>
            <person name="Lapidus A."/>
            <person name="Larimer F.W."/>
            <person name="Lucas S."/>
            <person name="Malfatti S.A."/>
            <person name="Meyer F."/>
            <person name="Paulsen I.T."/>
            <person name="Ren Q."/>
            <person name="Simon J."/>
            <person name="Bailey K."/>
            <person name="Diaz E."/>
            <person name="Fitzpatrick K.A."/>
            <person name="Glover B."/>
            <person name="Gwatney N."/>
            <person name="Korajkic A."/>
            <person name="Long A."/>
            <person name="Mobberley J.M."/>
            <person name="Pantry S.N."/>
            <person name="Pazder G."/>
            <person name="Peterson S."/>
            <person name="Quintanilla J.D."/>
            <person name="Sprinkle R."/>
            <person name="Stephens J."/>
            <person name="Thomas P."/>
            <person name="Vaughn R."/>
            <person name="Weber M.J."/>
            <person name="Wooten L.L."/>
        </authorList>
    </citation>
    <scope>NUCLEOTIDE SEQUENCE [LARGE SCALE GENOMIC DNA]</scope>
    <source>
        <strain evidence="6">ATCC 33889 / DSM 1251</strain>
    </source>
</reference>
<dbReference type="HOGENOM" id="CLU_075053_4_0_7"/>
<keyword evidence="6" id="KW-1185">Reference proteome</keyword>
<keyword evidence="3" id="KW-0804">Transcription</keyword>
<dbReference type="eggNOG" id="COG0664">
    <property type="taxonomic scope" value="Bacteria"/>
</dbReference>
<dbReference type="SUPFAM" id="SSF51206">
    <property type="entry name" value="cAMP-binding domain-like"/>
    <property type="match status" value="1"/>
</dbReference>
<organism evidence="5 6">
    <name type="scientific">Sulfurimonas denitrificans (strain ATCC 33889 / DSM 1251)</name>
    <name type="common">Thiomicrospira denitrificans (strain ATCC 33889 / DSM 1251)</name>
    <dbReference type="NCBI Taxonomy" id="326298"/>
    <lineage>
        <taxon>Bacteria</taxon>
        <taxon>Pseudomonadati</taxon>
        <taxon>Campylobacterota</taxon>
        <taxon>Epsilonproteobacteria</taxon>
        <taxon>Campylobacterales</taxon>
        <taxon>Sulfurimonadaceae</taxon>
        <taxon>Sulfurimonas</taxon>
    </lineage>
</organism>